<dbReference type="EMBL" id="SKBQ01000074">
    <property type="protein sequence ID" value="TPX08714.1"/>
    <property type="molecule type" value="Genomic_DNA"/>
</dbReference>
<dbReference type="Gene3D" id="1.10.287.110">
    <property type="entry name" value="DnaJ domain"/>
    <property type="match status" value="1"/>
</dbReference>
<dbReference type="PANTHER" id="PTHR43096">
    <property type="entry name" value="DNAJ HOMOLOG 1, MITOCHONDRIAL-RELATED"/>
    <property type="match status" value="1"/>
</dbReference>
<organism evidence="3 4">
    <name type="scientific">Thyridium curvatum</name>
    <dbReference type="NCBI Taxonomy" id="1093900"/>
    <lineage>
        <taxon>Eukaryota</taxon>
        <taxon>Fungi</taxon>
        <taxon>Dikarya</taxon>
        <taxon>Ascomycota</taxon>
        <taxon>Pezizomycotina</taxon>
        <taxon>Sordariomycetes</taxon>
        <taxon>Sordariomycetidae</taxon>
        <taxon>Thyridiales</taxon>
        <taxon>Thyridiaceae</taxon>
        <taxon>Thyridium</taxon>
    </lineage>
</organism>
<proteinExistence type="predicted"/>
<dbReference type="Proteomes" id="UP000319257">
    <property type="component" value="Unassembled WGS sequence"/>
</dbReference>
<dbReference type="InParanoid" id="A0A507AQE8"/>
<keyword evidence="4" id="KW-1185">Reference proteome</keyword>
<feature type="compositionally biased region" description="Basic and acidic residues" evidence="1">
    <location>
        <begin position="297"/>
        <end position="308"/>
    </location>
</feature>
<dbReference type="PROSITE" id="PS00636">
    <property type="entry name" value="DNAJ_1"/>
    <property type="match status" value="1"/>
</dbReference>
<protein>
    <recommendedName>
        <fullName evidence="2">J domain-containing protein</fullName>
    </recommendedName>
</protein>
<feature type="compositionally biased region" description="Pro residues" evidence="1">
    <location>
        <begin position="114"/>
        <end position="127"/>
    </location>
</feature>
<evidence type="ECO:0000256" key="1">
    <source>
        <dbReference type="SAM" id="MobiDB-lite"/>
    </source>
</evidence>
<dbReference type="InterPro" id="IPR001623">
    <property type="entry name" value="DnaJ_domain"/>
</dbReference>
<dbReference type="CDD" id="cd06257">
    <property type="entry name" value="DnaJ"/>
    <property type="match status" value="1"/>
</dbReference>
<dbReference type="PROSITE" id="PS50076">
    <property type="entry name" value="DNAJ_2"/>
    <property type="match status" value="1"/>
</dbReference>
<dbReference type="SUPFAM" id="SSF46565">
    <property type="entry name" value="Chaperone J-domain"/>
    <property type="match status" value="1"/>
</dbReference>
<dbReference type="Pfam" id="PF00226">
    <property type="entry name" value="DnaJ"/>
    <property type="match status" value="1"/>
</dbReference>
<dbReference type="GO" id="GO:0005737">
    <property type="term" value="C:cytoplasm"/>
    <property type="evidence" value="ECO:0007669"/>
    <property type="project" value="TreeGrafter"/>
</dbReference>
<dbReference type="PANTHER" id="PTHR43096:SF10">
    <property type="entry name" value="CHAPERONE PROTEIN DNAJ A6, CHLOROPLASTIC"/>
    <property type="match status" value="1"/>
</dbReference>
<dbReference type="AlphaFoldDB" id="A0A507AQE8"/>
<feature type="compositionally biased region" description="Basic and acidic residues" evidence="1">
    <location>
        <begin position="66"/>
        <end position="87"/>
    </location>
</feature>
<dbReference type="OrthoDB" id="10250354at2759"/>
<reference evidence="3 4" key="1">
    <citation type="submission" date="2019-06" db="EMBL/GenBank/DDBJ databases">
        <title>Draft genome sequence of the filamentous fungus Phialemoniopsis curvata isolated from diesel fuel.</title>
        <authorList>
            <person name="Varaljay V.A."/>
            <person name="Lyon W.J."/>
            <person name="Crouch A.L."/>
            <person name="Drake C.E."/>
            <person name="Hollomon J.M."/>
            <person name="Nadeau L.J."/>
            <person name="Nunn H.S."/>
            <person name="Stevenson B.S."/>
            <person name="Bojanowski C.L."/>
            <person name="Crookes-Goodson W.J."/>
        </authorList>
    </citation>
    <scope>NUCLEOTIDE SEQUENCE [LARGE SCALE GENOMIC DNA]</scope>
    <source>
        <strain evidence="3 4">D216</strain>
    </source>
</reference>
<dbReference type="RefSeq" id="XP_030990425.1">
    <property type="nucleotide sequence ID" value="XM_031144777.1"/>
</dbReference>
<feature type="region of interest" description="Disordered" evidence="1">
    <location>
        <begin position="64"/>
        <end position="324"/>
    </location>
</feature>
<dbReference type="InterPro" id="IPR036869">
    <property type="entry name" value="J_dom_sf"/>
</dbReference>
<feature type="compositionally biased region" description="Basic and acidic residues" evidence="1">
    <location>
        <begin position="479"/>
        <end position="495"/>
    </location>
</feature>
<dbReference type="GeneID" id="41977223"/>
<dbReference type="SMART" id="SM00271">
    <property type="entry name" value="DnaJ"/>
    <property type="match status" value="1"/>
</dbReference>
<dbReference type="PRINTS" id="PR00625">
    <property type="entry name" value="JDOMAIN"/>
</dbReference>
<dbReference type="STRING" id="1093900.A0A507AQE8"/>
<dbReference type="GO" id="GO:0042026">
    <property type="term" value="P:protein refolding"/>
    <property type="evidence" value="ECO:0007669"/>
    <property type="project" value="TreeGrafter"/>
</dbReference>
<gene>
    <name evidence="3" type="ORF">E0L32_009776</name>
</gene>
<evidence type="ECO:0000259" key="2">
    <source>
        <dbReference type="PROSITE" id="PS50076"/>
    </source>
</evidence>
<sequence length="583" mass="67136">MGPLPPDPYKALGVKEDADLKEIKTVYRKLVLTCHPDKFPNLSKEDKAVKEDEFQRVQQAWEILSDDNKRKEYDDEKKIKKLRDEAYKSSPHPSATRPAPKNYYEYNVNVRTTEPPPAFKPGPPPGASPYSPYQHSSPQFSSSWDRDIPTRSKPVYEEDRKARRTASYEKPSRREEDRRRAAEEERERERERDKRRAERDAREAAREVQKEKEKRERREKALELEAREMREREKRAEAKRIKKEAERAREKERDKQRRVDTQEKYRSTRKPYLEHHSESDEEVRAFMKKSSSSSSKKHSDTPTREKSSRKASRQIEVQPLEEKIEATMGYAADYMMAARRKGSKSAPAPYAEVSSFSPQFPNPDNIAFKRAATDPPRSRRASQDEKKFTATVEEESESDDDPRGATSRSFRAPPLTKAQTMAVPKPSSSSSPRGPPTLSRAQTMPTERLSPPEVPAPPVPESSSRHYSKHVSSSSSSRPRRDSYDYDVVRPEGPRRGGSSSHGKVYTIDQDEYGRRRAGSARYVPVEEMAYYTPSRSSAAHHHIPGAGFDKVKMTPAYDHVYQGKYYTQDDVIQSKYSSAYAY</sequence>
<feature type="compositionally biased region" description="Basic and acidic residues" evidence="1">
    <location>
        <begin position="144"/>
        <end position="285"/>
    </location>
</feature>
<accession>A0A507AQE8</accession>
<feature type="region of interest" description="Disordered" evidence="1">
    <location>
        <begin position="339"/>
        <end position="513"/>
    </location>
</feature>
<feature type="domain" description="J" evidence="2">
    <location>
        <begin position="7"/>
        <end position="77"/>
    </location>
</feature>
<dbReference type="GO" id="GO:0051082">
    <property type="term" value="F:unfolded protein binding"/>
    <property type="evidence" value="ECO:0007669"/>
    <property type="project" value="TreeGrafter"/>
</dbReference>
<feature type="compositionally biased region" description="Low complexity" evidence="1">
    <location>
        <begin position="128"/>
        <end position="143"/>
    </location>
</feature>
<evidence type="ECO:0000313" key="3">
    <source>
        <dbReference type="EMBL" id="TPX08714.1"/>
    </source>
</evidence>
<evidence type="ECO:0000313" key="4">
    <source>
        <dbReference type="Proteomes" id="UP000319257"/>
    </source>
</evidence>
<name>A0A507AQE8_9PEZI</name>
<dbReference type="InterPro" id="IPR018253">
    <property type="entry name" value="DnaJ_domain_CS"/>
</dbReference>
<comment type="caution">
    <text evidence="3">The sequence shown here is derived from an EMBL/GenBank/DDBJ whole genome shotgun (WGS) entry which is preliminary data.</text>
</comment>